<proteinExistence type="predicted"/>
<accession>A0ABN8UAQ5</accession>
<keyword evidence="7 11" id="KW-0418">Kinase</keyword>
<dbReference type="PANTHER" id="PTHR45453:SF1">
    <property type="entry name" value="PHOSPHATE REGULON SENSOR PROTEIN PHOR"/>
    <property type="match status" value="1"/>
</dbReference>
<dbReference type="EMBL" id="CALYLO010000006">
    <property type="protein sequence ID" value="CAH8247223.1"/>
    <property type="molecule type" value="Genomic_DNA"/>
</dbReference>
<dbReference type="SUPFAM" id="SSF55874">
    <property type="entry name" value="ATPase domain of HSP90 chaperone/DNA topoisomerase II/histidine kinase"/>
    <property type="match status" value="1"/>
</dbReference>
<dbReference type="InterPro" id="IPR050351">
    <property type="entry name" value="BphY/WalK/GraS-like"/>
</dbReference>
<dbReference type="Proteomes" id="UP001154322">
    <property type="component" value="Unassembled WGS sequence"/>
</dbReference>
<gene>
    <name evidence="11" type="ORF">WJ0W_004457</name>
</gene>
<protein>
    <recommendedName>
        <fullName evidence="3">histidine kinase</fullName>
        <ecNumber evidence="3">2.7.13.3</ecNumber>
    </recommendedName>
</protein>
<dbReference type="GO" id="GO:0016301">
    <property type="term" value="F:kinase activity"/>
    <property type="evidence" value="ECO:0007669"/>
    <property type="project" value="UniProtKB-KW"/>
</dbReference>
<evidence type="ECO:0000256" key="1">
    <source>
        <dbReference type="ARBA" id="ARBA00000085"/>
    </source>
</evidence>
<organism evidence="11 12">
    <name type="scientific">Paenibacillus melissococcoides</name>
    <dbReference type="NCBI Taxonomy" id="2912268"/>
    <lineage>
        <taxon>Bacteria</taxon>
        <taxon>Bacillati</taxon>
        <taxon>Bacillota</taxon>
        <taxon>Bacilli</taxon>
        <taxon>Bacillales</taxon>
        <taxon>Paenibacillaceae</taxon>
        <taxon>Paenibacillus</taxon>
    </lineage>
</organism>
<dbReference type="PRINTS" id="PR00344">
    <property type="entry name" value="BCTRLSENSOR"/>
</dbReference>
<dbReference type="CDD" id="cd00075">
    <property type="entry name" value="HATPase"/>
    <property type="match status" value="1"/>
</dbReference>
<evidence type="ECO:0000256" key="8">
    <source>
        <dbReference type="ARBA" id="ARBA00022840"/>
    </source>
</evidence>
<sequence>MILAMEAVAFEKEITLLQEVEPNMIIKSDCEKVKQVITILVDNAIKYTEKKGRIHITLKKTRHQIAFSIKNSGKGIPPQHLSKLFDRFYRADPARTQENGGYGLGLPIAKAIIDRLGGKIYADSKENEGATFTFTIGL</sequence>
<dbReference type="InterPro" id="IPR036890">
    <property type="entry name" value="HATPase_C_sf"/>
</dbReference>
<evidence type="ECO:0000313" key="12">
    <source>
        <dbReference type="Proteomes" id="UP001154322"/>
    </source>
</evidence>
<comment type="caution">
    <text evidence="11">The sequence shown here is derived from an EMBL/GenBank/DDBJ whole genome shotgun (WGS) entry which is preliminary data.</text>
</comment>
<evidence type="ECO:0000256" key="6">
    <source>
        <dbReference type="ARBA" id="ARBA00022741"/>
    </source>
</evidence>
<dbReference type="InterPro" id="IPR003594">
    <property type="entry name" value="HATPase_dom"/>
</dbReference>
<evidence type="ECO:0000256" key="5">
    <source>
        <dbReference type="ARBA" id="ARBA00022679"/>
    </source>
</evidence>
<reference evidence="11" key="1">
    <citation type="submission" date="2022-06" db="EMBL/GenBank/DDBJ databases">
        <authorList>
            <person name="Dietemann V."/>
            <person name="Ory F."/>
            <person name="Dainat B."/>
            <person name="Oberhansli S."/>
        </authorList>
    </citation>
    <scope>NUCLEOTIDE SEQUENCE</scope>
    <source>
        <strain evidence="11">Ena-SAMPLE-TAB-26-04-2022-14:26:32:270-5432</strain>
    </source>
</reference>
<keyword evidence="8" id="KW-0067">ATP-binding</keyword>
<dbReference type="SMART" id="SM00387">
    <property type="entry name" value="HATPase_c"/>
    <property type="match status" value="1"/>
</dbReference>
<dbReference type="PANTHER" id="PTHR45453">
    <property type="entry name" value="PHOSPHATE REGULON SENSOR PROTEIN PHOR"/>
    <property type="match status" value="1"/>
</dbReference>
<dbReference type="PROSITE" id="PS50109">
    <property type="entry name" value="HIS_KIN"/>
    <property type="match status" value="1"/>
</dbReference>
<keyword evidence="12" id="KW-1185">Reference proteome</keyword>
<evidence type="ECO:0000313" key="11">
    <source>
        <dbReference type="EMBL" id="CAH8247223.1"/>
    </source>
</evidence>
<keyword evidence="5" id="KW-0808">Transferase</keyword>
<evidence type="ECO:0000256" key="3">
    <source>
        <dbReference type="ARBA" id="ARBA00012438"/>
    </source>
</evidence>
<feature type="domain" description="Histidine kinase" evidence="10">
    <location>
        <begin position="1"/>
        <end position="138"/>
    </location>
</feature>
<evidence type="ECO:0000256" key="9">
    <source>
        <dbReference type="ARBA" id="ARBA00023012"/>
    </source>
</evidence>
<evidence type="ECO:0000256" key="7">
    <source>
        <dbReference type="ARBA" id="ARBA00022777"/>
    </source>
</evidence>
<evidence type="ECO:0000259" key="10">
    <source>
        <dbReference type="PROSITE" id="PS50109"/>
    </source>
</evidence>
<comment type="catalytic activity">
    <reaction evidence="1">
        <text>ATP + protein L-histidine = ADP + protein N-phospho-L-histidine.</text>
        <dbReference type="EC" id="2.7.13.3"/>
    </reaction>
</comment>
<keyword evidence="4" id="KW-0597">Phosphoprotein</keyword>
<dbReference type="InterPro" id="IPR004358">
    <property type="entry name" value="Sig_transdc_His_kin-like_C"/>
</dbReference>
<dbReference type="EC" id="2.7.13.3" evidence="3"/>
<dbReference type="Pfam" id="PF02518">
    <property type="entry name" value="HATPase_c"/>
    <property type="match status" value="1"/>
</dbReference>
<dbReference type="InterPro" id="IPR005467">
    <property type="entry name" value="His_kinase_dom"/>
</dbReference>
<keyword evidence="6" id="KW-0547">Nucleotide-binding</keyword>
<evidence type="ECO:0000256" key="4">
    <source>
        <dbReference type="ARBA" id="ARBA00022553"/>
    </source>
</evidence>
<keyword evidence="9" id="KW-0902">Two-component regulatory system</keyword>
<evidence type="ECO:0000256" key="2">
    <source>
        <dbReference type="ARBA" id="ARBA00004370"/>
    </source>
</evidence>
<comment type="subcellular location">
    <subcellularLocation>
        <location evidence="2">Membrane</location>
    </subcellularLocation>
</comment>
<dbReference type="Gene3D" id="3.30.565.10">
    <property type="entry name" value="Histidine kinase-like ATPase, C-terminal domain"/>
    <property type="match status" value="1"/>
</dbReference>
<name>A0ABN8UAQ5_9BACL</name>